<dbReference type="SMART" id="SM00257">
    <property type="entry name" value="LysM"/>
    <property type="match status" value="1"/>
</dbReference>
<dbReference type="InterPro" id="IPR018392">
    <property type="entry name" value="LysM"/>
</dbReference>
<organism evidence="3 4">
    <name type="scientific">Sellimonas caecigallum</name>
    <dbReference type="NCBI Taxonomy" id="2592333"/>
    <lineage>
        <taxon>Bacteria</taxon>
        <taxon>Bacillati</taxon>
        <taxon>Bacillota</taxon>
        <taxon>Clostridia</taxon>
        <taxon>Lachnospirales</taxon>
        <taxon>Lachnospiraceae</taxon>
        <taxon>Sellimonas</taxon>
    </lineage>
</organism>
<dbReference type="Pfam" id="PF01476">
    <property type="entry name" value="LysM"/>
    <property type="match status" value="1"/>
</dbReference>
<name>A0ABS7L909_9FIRM</name>
<dbReference type="Proteomes" id="UP000779049">
    <property type="component" value="Unassembled WGS sequence"/>
</dbReference>
<keyword evidence="1" id="KW-0472">Membrane</keyword>
<keyword evidence="4" id="KW-1185">Reference proteome</keyword>
<dbReference type="CDD" id="cd00118">
    <property type="entry name" value="LysM"/>
    <property type="match status" value="1"/>
</dbReference>
<dbReference type="EMBL" id="VIRV01000013">
    <property type="protein sequence ID" value="MBY0759242.1"/>
    <property type="molecule type" value="Genomic_DNA"/>
</dbReference>
<dbReference type="Gene3D" id="3.10.350.10">
    <property type="entry name" value="LysM domain"/>
    <property type="match status" value="1"/>
</dbReference>
<comment type="caution">
    <text evidence="3">The sequence shown here is derived from an EMBL/GenBank/DDBJ whole genome shotgun (WGS) entry which is preliminary data.</text>
</comment>
<evidence type="ECO:0000313" key="4">
    <source>
        <dbReference type="Proteomes" id="UP000779049"/>
    </source>
</evidence>
<sequence>MEKQFPKNVRQIGNVSDSPKIYVEDYVDTFLNQLCDKTEEEPQGAFLIGEKGMTDGQDCVYISGALKISDIKREGNKVDLPEETMEKAMKECKEYFGNKALLGWCLIFPGHAMAVDEQMASVHEKQFPEENSIFVIKDPKEKEELFFAYKYKDLMQINGHYVYYEKNPDMQNYMISTRKENKVTPSEPVADRAAKDFRNLVREKLEKSDQKQNNKVLYAASTLLLVVILVIGVTMVNNYDKIKAVQTSIEKLSASVAGEGTTKTDEKVTAGEEKNSVNEEDIQEAVGNAYDAEEGIYTVQKGDTLASISKKIYGDLSQVNAIKKMNGLSNGNLIYIGQKLLLP</sequence>
<reference evidence="3 4" key="1">
    <citation type="journal article" date="2020" name="New Microbes New Infect">
        <title>Sellimonas caecigallum sp. nov., description and genome sequence of a new member of the Sellimonas genus isolated from the cecum of feral chicken.</title>
        <authorList>
            <person name="Wongkuna S."/>
            <person name="Ghimire S."/>
            <person name="Antony L."/>
            <person name="Chankhamhaengdecha S."/>
            <person name="Janvilisri T."/>
            <person name="Scaria J."/>
        </authorList>
    </citation>
    <scope>NUCLEOTIDE SEQUENCE [LARGE SCALE GENOMIC DNA]</scope>
    <source>
        <strain evidence="3 4">SW451</strain>
    </source>
</reference>
<keyword evidence="1" id="KW-0812">Transmembrane</keyword>
<protein>
    <submittedName>
        <fullName evidence="3">LysM peptidoglycan-binding domain-containing protein</fullName>
    </submittedName>
</protein>
<gene>
    <name evidence="3" type="ORF">FLB61_09110</name>
</gene>
<dbReference type="SUPFAM" id="SSF54106">
    <property type="entry name" value="LysM domain"/>
    <property type="match status" value="1"/>
</dbReference>
<feature type="transmembrane region" description="Helical" evidence="1">
    <location>
        <begin position="216"/>
        <end position="236"/>
    </location>
</feature>
<evidence type="ECO:0000313" key="3">
    <source>
        <dbReference type="EMBL" id="MBY0759242.1"/>
    </source>
</evidence>
<evidence type="ECO:0000256" key="1">
    <source>
        <dbReference type="SAM" id="Phobius"/>
    </source>
</evidence>
<dbReference type="PROSITE" id="PS51782">
    <property type="entry name" value="LYSM"/>
    <property type="match status" value="1"/>
</dbReference>
<dbReference type="RefSeq" id="WP_087202868.1">
    <property type="nucleotide sequence ID" value="NZ_CP173660.1"/>
</dbReference>
<dbReference type="InterPro" id="IPR036779">
    <property type="entry name" value="LysM_dom_sf"/>
</dbReference>
<proteinExistence type="predicted"/>
<feature type="domain" description="LysM" evidence="2">
    <location>
        <begin position="295"/>
        <end position="342"/>
    </location>
</feature>
<keyword evidence="1" id="KW-1133">Transmembrane helix</keyword>
<accession>A0ABS7L909</accession>
<evidence type="ECO:0000259" key="2">
    <source>
        <dbReference type="PROSITE" id="PS51782"/>
    </source>
</evidence>